<organism evidence="7">
    <name type="scientific">Wollemia nobilis</name>
    <dbReference type="NCBI Taxonomy" id="56998"/>
    <lineage>
        <taxon>Eukaryota</taxon>
        <taxon>Viridiplantae</taxon>
        <taxon>Streptophyta</taxon>
        <taxon>Embryophyta</taxon>
        <taxon>Tracheophyta</taxon>
        <taxon>Spermatophyta</taxon>
        <taxon>Pinopsida</taxon>
        <taxon>Pinidae</taxon>
        <taxon>Conifers II</taxon>
        <taxon>Araucariales</taxon>
        <taxon>Araucariaceae</taxon>
        <taxon>Wollemia</taxon>
    </lineage>
</organism>
<comment type="subcellular location">
    <subcellularLocation>
        <location evidence="2">Cytoplasm</location>
    </subcellularLocation>
    <subcellularLocation>
        <location evidence="1">Nucleus</location>
    </subcellularLocation>
</comment>
<evidence type="ECO:0000259" key="6">
    <source>
        <dbReference type="Pfam" id="PF13943"/>
    </source>
</evidence>
<sequence length="124" mass="13437">MAASQFPFSIWPPSERTRAAVVERMEKTLSSPSVLSKKYGQFDTEQAHSVAKRIEEEAFAASKDAATSESGDNGSHVLQFYSKEISKRMLEAAKSHASNQNPAHDNHSVSQEGAPNPATQASDS</sequence>
<name>A0A0C9S3L9_9CONI</name>
<dbReference type="AlphaFoldDB" id="A0A0C9S3L9"/>
<proteinExistence type="predicted"/>
<dbReference type="GO" id="GO:0005634">
    <property type="term" value="C:nucleus"/>
    <property type="evidence" value="ECO:0007669"/>
    <property type="project" value="UniProtKB-SubCell"/>
</dbReference>
<evidence type="ECO:0000256" key="2">
    <source>
        <dbReference type="ARBA" id="ARBA00004496"/>
    </source>
</evidence>
<dbReference type="InterPro" id="IPR044692">
    <property type="entry name" value="WPP1/2/3"/>
</dbReference>
<feature type="compositionally biased region" description="Polar residues" evidence="5">
    <location>
        <begin position="96"/>
        <end position="124"/>
    </location>
</feature>
<keyword evidence="4" id="KW-0539">Nucleus</keyword>
<dbReference type="EMBL" id="GCHU01014907">
    <property type="protein sequence ID" value="JAG86547.1"/>
    <property type="molecule type" value="Transcribed_RNA"/>
</dbReference>
<evidence type="ECO:0000256" key="3">
    <source>
        <dbReference type="ARBA" id="ARBA00022490"/>
    </source>
</evidence>
<protein>
    <submittedName>
        <fullName evidence="7">TSA: Wollemia nobilis Ref_Wollemi_Transcript_14992_770 transcribed RNA sequence</fullName>
    </submittedName>
</protein>
<evidence type="ECO:0000313" key="7">
    <source>
        <dbReference type="EMBL" id="JAG86547.1"/>
    </source>
</evidence>
<dbReference type="GO" id="GO:0000278">
    <property type="term" value="P:mitotic cell cycle"/>
    <property type="evidence" value="ECO:0007669"/>
    <property type="project" value="InterPro"/>
</dbReference>
<evidence type="ECO:0000256" key="5">
    <source>
        <dbReference type="SAM" id="MobiDB-lite"/>
    </source>
</evidence>
<dbReference type="InterPro" id="IPR025265">
    <property type="entry name" value="WPP_dom"/>
</dbReference>
<dbReference type="Pfam" id="PF13943">
    <property type="entry name" value="WPP"/>
    <property type="match status" value="1"/>
</dbReference>
<dbReference type="GO" id="GO:0048527">
    <property type="term" value="P:lateral root development"/>
    <property type="evidence" value="ECO:0007669"/>
    <property type="project" value="InterPro"/>
</dbReference>
<dbReference type="InterPro" id="IPR038214">
    <property type="entry name" value="WPP_sf"/>
</dbReference>
<accession>A0A0C9S3L9</accession>
<feature type="region of interest" description="Disordered" evidence="5">
    <location>
        <begin position="90"/>
        <end position="124"/>
    </location>
</feature>
<dbReference type="Gene3D" id="1.10.246.200">
    <property type="entry name" value="WPP domain"/>
    <property type="match status" value="1"/>
</dbReference>
<dbReference type="PANTHER" id="PTHR34362">
    <property type="entry name" value="WPP DOMAIN-CONTAINING PROTEIN 1-RELATED"/>
    <property type="match status" value="1"/>
</dbReference>
<evidence type="ECO:0000256" key="4">
    <source>
        <dbReference type="ARBA" id="ARBA00023242"/>
    </source>
</evidence>
<feature type="domain" description="WPP" evidence="6">
    <location>
        <begin position="8"/>
        <end position="100"/>
    </location>
</feature>
<evidence type="ECO:0000256" key="1">
    <source>
        <dbReference type="ARBA" id="ARBA00004123"/>
    </source>
</evidence>
<dbReference type="PANTHER" id="PTHR34362:SF1">
    <property type="entry name" value="WPP DOMAIN-CONTAINING PROTEIN 1-RELATED"/>
    <property type="match status" value="1"/>
</dbReference>
<reference evidence="7" key="1">
    <citation type="submission" date="2015-02" db="EMBL/GenBank/DDBJ databases">
        <title>A transcriptome of Wollemia nobilis - a relic of Gondwana.</title>
        <authorList>
            <person name="Chia J.Y."/>
            <person name="Leong Y.S."/>
            <person name="Abdul Karim S."/>
            <person name="Wan Azmi N."/>
            <person name="Hercus R."/>
            <person name="Croft L."/>
        </authorList>
    </citation>
    <scope>NUCLEOTIDE SEQUENCE</scope>
    <source>
        <strain evidence="7">MaeBrown</strain>
        <tissue evidence="7">Leaf</tissue>
    </source>
</reference>
<dbReference type="GO" id="GO:0005737">
    <property type="term" value="C:cytoplasm"/>
    <property type="evidence" value="ECO:0007669"/>
    <property type="project" value="UniProtKB-SubCell"/>
</dbReference>
<keyword evidence="3" id="KW-0963">Cytoplasm</keyword>